<evidence type="ECO:0000313" key="2">
    <source>
        <dbReference type="Proteomes" id="UP000199029"/>
    </source>
</evidence>
<gene>
    <name evidence="1" type="ORF">SAMN04515668_4695</name>
</gene>
<sequence>MQSVAKHLACSRNQWRCAEAGKMLRYALHDVQLSGKRLLIGAGMLLGLAPAAQTQAQSRDSAEYTLRVAAKKTINNSTIDGKAGFAEYKNYPTRTIAQLQGFTPSIVKLSKYGGRLDKRTKATGFFHVKKVDGRWWAVDPDGYFYLHNAPNDVQPGRSERTQKALQDKYGDRAGWMAGTRKFLLENGFNGTGAWSATADIQAENTRADRPLAYTINLDFMSKYGDKRGGTYVQPGHKGYPNDVIFAFDPGFEAFAEEHAKQLAKHKKDKNLFGYFSDNEMPLLRKNLDGYLTLPVTEPGYMAAKKWADERGVTLATITDQHRQDFLAFAAEKYFSIVAKAMKKYDPNHMYLGCRFHGAQRYYPELMRVAGKYLDAVSINYYNNWTPEKRWVAEWEQSASKPFLITEWYVKGEDAPELANTAGAGWVVRTQADRGLFYQNFTLGLLESKNCVGWHWFKYQDNDPTIVGAEPSNTNANKGIVNNYLVPYAPLLDKMRELNLQMYPLADFFDQRTPQP</sequence>
<dbReference type="InterPro" id="IPR017853">
    <property type="entry name" value="GH"/>
</dbReference>
<evidence type="ECO:0008006" key="3">
    <source>
        <dbReference type="Google" id="ProtNLM"/>
    </source>
</evidence>
<accession>A0A1I6BKZ3</accession>
<reference evidence="2" key="1">
    <citation type="submission" date="2016-10" db="EMBL/GenBank/DDBJ databases">
        <authorList>
            <person name="Varghese N."/>
            <person name="Submissions S."/>
        </authorList>
    </citation>
    <scope>NUCLEOTIDE SEQUENCE [LARGE SCALE GENOMIC DNA]</scope>
    <source>
        <strain evidence="2">OR362-8,ATCC BAA-1266,JCM 13504</strain>
    </source>
</reference>
<dbReference type="SUPFAM" id="SSF51445">
    <property type="entry name" value="(Trans)glycosidases"/>
    <property type="match status" value="1"/>
</dbReference>
<dbReference type="AlphaFoldDB" id="A0A1I6BKZ3"/>
<dbReference type="Gene3D" id="3.20.20.80">
    <property type="entry name" value="Glycosidases"/>
    <property type="match status" value="2"/>
</dbReference>
<dbReference type="Proteomes" id="UP000199029">
    <property type="component" value="Unassembled WGS sequence"/>
</dbReference>
<organism evidence="1 2">
    <name type="scientific">Hymenobacter arizonensis</name>
    <name type="common">Siccationidurans arizonensis</name>
    <dbReference type="NCBI Taxonomy" id="1227077"/>
    <lineage>
        <taxon>Bacteria</taxon>
        <taxon>Pseudomonadati</taxon>
        <taxon>Bacteroidota</taxon>
        <taxon>Cytophagia</taxon>
        <taxon>Cytophagales</taxon>
        <taxon>Hymenobacteraceae</taxon>
        <taxon>Hymenobacter</taxon>
    </lineage>
</organism>
<protein>
    <recommendedName>
        <fullName evidence="3">Agarase</fullName>
    </recommendedName>
</protein>
<dbReference type="STRING" id="1227077.SAMN04515668_4695"/>
<evidence type="ECO:0000313" key="1">
    <source>
        <dbReference type="EMBL" id="SFQ81574.1"/>
    </source>
</evidence>
<keyword evidence="2" id="KW-1185">Reference proteome</keyword>
<proteinExistence type="predicted"/>
<name>A0A1I6BKZ3_HYMAR</name>
<dbReference type="EMBL" id="FOXS01000009">
    <property type="protein sequence ID" value="SFQ81574.1"/>
    <property type="molecule type" value="Genomic_DNA"/>
</dbReference>